<dbReference type="Pfam" id="PF17906">
    <property type="entry name" value="HTH_48"/>
    <property type="match status" value="1"/>
</dbReference>
<dbReference type="Proteomes" id="UP000095280">
    <property type="component" value="Unplaced"/>
</dbReference>
<organism evidence="5 6">
    <name type="scientific">Macrostomum lignano</name>
    <dbReference type="NCBI Taxonomy" id="282301"/>
    <lineage>
        <taxon>Eukaryota</taxon>
        <taxon>Metazoa</taxon>
        <taxon>Spiralia</taxon>
        <taxon>Lophotrochozoa</taxon>
        <taxon>Platyhelminthes</taxon>
        <taxon>Rhabditophora</taxon>
        <taxon>Macrostomorpha</taxon>
        <taxon>Macrostomida</taxon>
        <taxon>Macrostomidae</taxon>
        <taxon>Macrostomum</taxon>
    </lineage>
</organism>
<comment type="similarity">
    <text evidence="1 2">Belongs to the ETS family.</text>
</comment>
<dbReference type="Gene3D" id="3.30.420.10">
    <property type="entry name" value="Ribonuclease H-like superfamily/Ribonuclease H"/>
    <property type="match status" value="1"/>
</dbReference>
<feature type="compositionally biased region" description="Polar residues" evidence="3">
    <location>
        <begin position="1055"/>
        <end position="1068"/>
    </location>
</feature>
<protein>
    <submittedName>
        <fullName evidence="6">ETS domain-containing protein</fullName>
    </submittedName>
</protein>
<dbReference type="InterPro" id="IPR000418">
    <property type="entry name" value="Ets_dom"/>
</dbReference>
<feature type="domain" description="ETS" evidence="4">
    <location>
        <begin position="543"/>
        <end position="626"/>
    </location>
</feature>
<dbReference type="Gene3D" id="1.10.10.1450">
    <property type="match status" value="1"/>
</dbReference>
<dbReference type="InterPro" id="IPR052709">
    <property type="entry name" value="Transposase-MT_Hybrid"/>
</dbReference>
<keyword evidence="5" id="KW-1185">Reference proteome</keyword>
<feature type="compositionally biased region" description="Basic residues" evidence="3">
    <location>
        <begin position="1100"/>
        <end position="1114"/>
    </location>
</feature>
<dbReference type="PROSITE" id="PS00346">
    <property type="entry name" value="ETS_DOMAIN_2"/>
    <property type="match status" value="1"/>
</dbReference>
<dbReference type="PANTHER" id="PTHR46060">
    <property type="entry name" value="MARINER MOS1 TRANSPOSASE-LIKE PROTEIN"/>
    <property type="match status" value="1"/>
</dbReference>
<dbReference type="InterPro" id="IPR036390">
    <property type="entry name" value="WH_DNA-bd_sf"/>
</dbReference>
<feature type="compositionally biased region" description="Polar residues" evidence="3">
    <location>
        <begin position="428"/>
        <end position="437"/>
    </location>
</feature>
<evidence type="ECO:0000259" key="4">
    <source>
        <dbReference type="PROSITE" id="PS50061"/>
    </source>
</evidence>
<dbReference type="GO" id="GO:0005634">
    <property type="term" value="C:nucleus"/>
    <property type="evidence" value="ECO:0007669"/>
    <property type="project" value="UniProtKB-SubCell"/>
</dbReference>
<keyword evidence="2" id="KW-0238">DNA-binding</keyword>
<feature type="compositionally biased region" description="Pro residues" evidence="3">
    <location>
        <begin position="364"/>
        <end position="377"/>
    </location>
</feature>
<keyword evidence="2" id="KW-0539">Nucleus</keyword>
<dbReference type="Pfam" id="PF00178">
    <property type="entry name" value="Ets"/>
    <property type="match status" value="1"/>
</dbReference>
<feature type="compositionally biased region" description="Low complexity" evidence="3">
    <location>
        <begin position="1069"/>
        <end position="1081"/>
    </location>
</feature>
<feature type="region of interest" description="Disordered" evidence="3">
    <location>
        <begin position="1027"/>
        <end position="1151"/>
    </location>
</feature>
<sequence length="2782" mass="302390">MSTRSLRRGSSAVKANWCCAHGGLPEVHRFSRATSRPPLVLAPLVLAPPGAAPLVLAPCAGPAPGAGAPGAGALVLAPLVLAPLVLAPLVLAPLVLAPLVLRPWCWRPWCWRPGAGAPGAGAPAGAGALGAGALGAGASGAGASGAGASGAGASGRLLAPLVLAPLVLRLWCWRLWPLKSLVLAPLAAKKDYDRNIKVATRQTQQEVRQGTRPPRNWFYFARARDAWRGPADSNRTASTTSAAELLMELSHSSTPPTVEPMSGPPPPISTGASGISLTSGTRFFSAGGGASMFPQHRPVAAADSEMFHDFPRPAATNSSLLFDSMKSLPPPPPPSQLPSLFQSQLLLQKSMPPPQAAPTLTLPSPMPPPPPPMPPPSQQQQQPSFYRSPFARASPPLCPGQDSELYGPASFQNGGAIMVPPTIESGEPSLQNPKQSKQQEVLMLAELGQLPLPAMESWDPKQRMFWLKCMLTKHLHQPNPAELAERVQKLRMVETCIRAQPNTPLESYINIFGEIFDKRIALKLQYELDAWKQAASPEKVGGDHLWEHILRLLMNEDPTVEWLNIQEGLFRFVDSSGAARSWGMTKGNMNMSYEKMSRSIRQYYTDDKNGLIQKATEYPKLHYRFNMFHPEVVSFLKKNFMEVCQRHAFLCTVVNSIHFRIGPELESRFELVESWLRASSAVARECCSSLSSSASSRSTDSIVGDSAWCCWACGGAAAFLGAFLEANGWRPDRLWVPMRGGAQRERDSCRSSAARLGAVFNRNGAAGGALGCGCGRGDEGWLALLQLNCRFSYDTYDKLLLMFNWWWRPSRSINSCIEDELACLANKAEQMRVISKKAVYLAKAMLVSSWSNEPQWLRRNPARRPVRFLQLFLGLQPVGIAVAQLSLVAHLQQMLQLRSASAAEANRLLQSSARLAPIGQPVRSRDPELIGRWNLIGYQAASENGSSGWLVPAVRPQISLLYSSSSCTFSARTFSLRFSAVFNLRLAVIFEELSLNQHQPAACQDDHQQQGQQSILHYAVRLCGTGSEGPAGPAGRSQPTDSTVAKEGPAGSAGRSDQSYQTQNTLRPASSAGGSKGTASSEPKGPAKSGRSDEAQRARLERKRAKQRAKRQAKKGAAGAKAAASTMDAEATGVPRQPGGPAGGSSSSSAAALPGAAAAAAEAETTAQQMATANKEVPSGATFAAKAKAKIPGVIIQGRDQDWTTDQLQKVWSAVDSYLIELTVEEGISIGVERMVLRSTFVLIAPSSEEDARRLLQRLPTVSLDADLGGALFLREGQRPKTIPYVVFVPAKSTAAGPDVIRRVLLRLNPDLPASGLVYHRKVRRGETGNSIVLGLSSTWASRYPNGSSFQLGALKLKLRRGKSAKGKATANPGISGKSGAQSKAQGKAQADPKAKAASRPSASSSSATAVTAPAEPREPNLPVGEGVEDEAGSSESELSSATLHCVSASVNLMKIAELYRPGLILIQEPWMRNARYLLNSLGHPAIQLIVVQLRLRRRRRRRRWGSGGRSKRGLSIFESHPRRSGSSSHGSKVETVNTASSDSAAAAANRILQQLEKVGLLLLHSRQLSHQLLPDRGRPGLEHKRCHIAWRDIHCLQGGCGGVGQLHDTVPAGSLLQKRGAIVASGLRLRDQHHLVEQKHLALLEFQLANSGINSRIVQVSGQVAHVEHSFAAHLAQGVLHGSSRIRRCTRSQAARAGPPRPSLRAFSTMTPTRRLYRMQRCTGFIRPLVSTACRALASSSLFGRTAERLLSLGKPLAEGGARLLLRRRRLLLLRRLAQNCGRQLTFAVIAEQPNGGDLARQEFDKLAQLTSRHCELAGLGSLLALRISRYSSLIGAPAGHMPNLHGSLSTCSPPPPPPPPPLSDSLTATSLAKTMNKSNRNTWRSRPFRISCRGSQTTNESCRSTSPNLARRSPSGRPSSMLRYEQLSRVGLINAVLNIERSQLLAKADKAVPGVLRQEAAGVFLQFAKKGAVMKLTRSVLINSFNMYRRFLSPASCLCSALESNELMPLLAEPEAPEVTLLTEPRPDEALVLESCCCGCFCSAGWEWPFLAKLVAMPYRISTFCAVSGGTADELEQGIDDSFTLSPRLQHLTLGLGQLVLIADYKSFNRAGVLTSAAVQVLHEGLRGAPGEPAAAQERVLLYVVLLGPFRDLLHSIWAGQIRARVLRTAVVLLQILQHLRHLDSAEKFVPTKLQTLLKIAHIGAPWMIGFHLFQFTMELNREQNRLLIWYCHKRKLTALETHAELLATLEAQAPSYATVTRWYREFQAGRTSFSDDPRPGRPPTAVTEENIAAVQELIHQDPRITTDMLAMNVGIGSAAVDTILHDHLRVRKLCARWIPHILTDAQKQARMEFCQFLIDRYEHGSHQRRSEVITGDETFLYHFDVETKRSSAEWVPEGGQRPLKARRSRSQGKRMFAIFFDSQGVVAMVKLEGQATVTARWYTEECLPVLAPLQLSIEPSPALFNILSLAVQLSQQPLQPAQRVLLVRDVKIHADRLEHVNQFTTFQQNFFGTFHRLNKPAATSSASRRLAIALVKLSIRRLRFSASVNRPSVSISADGTRSSTALISLSAFTMVVSALAMDLPTYTCLAKNGSPCSLSQASTWAQSCLKCKEDSRWYRCFFRSLLAESRQRCECSRRWIRLKQCWRLTSKLISATRALGAGVCSALPNIAEAVQQEGALLLHPIGHPTDVLFEQAQLVGLLQGHPGGLPFVNQETAQLVQVLNSICDSRGQLLEVGVHADPAAADRFALGAAAEPLGQTGRLGLQRVHRGLDNLSDLH</sequence>
<feature type="region of interest" description="Disordered" evidence="3">
    <location>
        <begin position="1895"/>
        <end position="1921"/>
    </location>
</feature>
<feature type="region of interest" description="Disordered" evidence="3">
    <location>
        <begin position="1847"/>
        <end position="1869"/>
    </location>
</feature>
<comment type="subcellular location">
    <subcellularLocation>
        <location evidence="2">Nucleus</location>
    </subcellularLocation>
</comment>
<dbReference type="Gene3D" id="1.10.10.10">
    <property type="entry name" value="Winged helix-like DNA-binding domain superfamily/Winged helix DNA-binding domain"/>
    <property type="match status" value="1"/>
</dbReference>
<dbReference type="GO" id="GO:0003700">
    <property type="term" value="F:DNA-binding transcription factor activity"/>
    <property type="evidence" value="ECO:0007669"/>
    <property type="project" value="InterPro"/>
</dbReference>
<evidence type="ECO:0000313" key="6">
    <source>
        <dbReference type="WBParaSite" id="maker-uti_cns_0003560-snap-gene-0.2-mRNA-1"/>
    </source>
</evidence>
<feature type="region of interest" description="Disordered" evidence="3">
    <location>
        <begin position="351"/>
        <end position="437"/>
    </location>
</feature>
<dbReference type="PROSITE" id="PS50061">
    <property type="entry name" value="ETS_DOMAIN_3"/>
    <property type="match status" value="1"/>
</dbReference>
<feature type="region of interest" description="Disordered" evidence="3">
    <location>
        <begin position="1502"/>
        <end position="1539"/>
    </location>
</feature>
<evidence type="ECO:0000256" key="1">
    <source>
        <dbReference type="ARBA" id="ARBA00005562"/>
    </source>
</evidence>
<feature type="compositionally biased region" description="Low complexity" evidence="3">
    <location>
        <begin position="1115"/>
        <end position="1124"/>
    </location>
</feature>
<dbReference type="WBParaSite" id="maker-uti_cns_0003560-snap-gene-0.2-mRNA-1">
    <property type="protein sequence ID" value="maker-uti_cns_0003560-snap-gene-0.2-mRNA-1"/>
    <property type="gene ID" value="maker-uti_cns_0003560-snap-gene-0.2"/>
</dbReference>
<name>A0A1I8GYJ3_9PLAT</name>
<evidence type="ECO:0000256" key="3">
    <source>
        <dbReference type="SAM" id="MobiDB-lite"/>
    </source>
</evidence>
<dbReference type="InterPro" id="IPR041426">
    <property type="entry name" value="Mos1_HTH"/>
</dbReference>
<feature type="compositionally biased region" description="Pro residues" evidence="3">
    <location>
        <begin position="1854"/>
        <end position="1864"/>
    </location>
</feature>
<feature type="compositionally biased region" description="Polar residues" evidence="3">
    <location>
        <begin position="1895"/>
        <end position="1910"/>
    </location>
</feature>
<dbReference type="SMART" id="SM00413">
    <property type="entry name" value="ETS"/>
    <property type="match status" value="1"/>
</dbReference>
<feature type="compositionally biased region" description="Basic residues" evidence="3">
    <location>
        <begin position="1502"/>
        <end position="1513"/>
    </location>
</feature>
<reference evidence="6" key="1">
    <citation type="submission" date="2016-11" db="UniProtKB">
        <authorList>
            <consortium name="WormBaseParasite"/>
        </authorList>
    </citation>
    <scope>IDENTIFICATION</scope>
</reference>
<dbReference type="GO" id="GO:0043565">
    <property type="term" value="F:sequence-specific DNA binding"/>
    <property type="evidence" value="ECO:0007669"/>
    <property type="project" value="InterPro"/>
</dbReference>
<dbReference type="InterPro" id="IPR036388">
    <property type="entry name" value="WH-like_DNA-bd_sf"/>
</dbReference>
<feature type="region of interest" description="Disordered" evidence="3">
    <location>
        <begin position="1365"/>
        <end position="1439"/>
    </location>
</feature>
<dbReference type="SUPFAM" id="SSF46785">
    <property type="entry name" value="Winged helix' DNA-binding domain"/>
    <property type="match status" value="1"/>
</dbReference>
<feature type="compositionally biased region" description="Low complexity" evidence="3">
    <location>
        <begin position="1376"/>
        <end position="1415"/>
    </location>
</feature>
<dbReference type="InterPro" id="IPR036397">
    <property type="entry name" value="RNaseH_sf"/>
</dbReference>
<dbReference type="PANTHER" id="PTHR46060:SF1">
    <property type="entry name" value="MARINER MOS1 TRANSPOSASE-LIKE PROTEIN"/>
    <property type="match status" value="1"/>
</dbReference>
<accession>A0A1I8GYJ3</accession>
<evidence type="ECO:0000313" key="5">
    <source>
        <dbReference type="Proteomes" id="UP000095280"/>
    </source>
</evidence>
<feature type="compositionally biased region" description="Basic and acidic residues" evidence="3">
    <location>
        <begin position="1090"/>
        <end position="1099"/>
    </location>
</feature>
<dbReference type="PRINTS" id="PR00454">
    <property type="entry name" value="ETSDOMAIN"/>
</dbReference>
<evidence type="ECO:0000256" key="2">
    <source>
        <dbReference type="RuleBase" id="RU004019"/>
    </source>
</evidence>
<proteinExistence type="inferred from homology"/>